<name>A0A7G6TWN5_9BRAD</name>
<evidence type="ECO:0000313" key="1">
    <source>
        <dbReference type="EMBL" id="QND71167.1"/>
    </source>
</evidence>
<dbReference type="Proteomes" id="UP000515291">
    <property type="component" value="Chromosome"/>
</dbReference>
<proteinExistence type="predicted"/>
<organism evidence="1 2">
    <name type="scientific">Tardiphaga robiniae</name>
    <dbReference type="NCBI Taxonomy" id="943830"/>
    <lineage>
        <taxon>Bacteria</taxon>
        <taxon>Pseudomonadati</taxon>
        <taxon>Pseudomonadota</taxon>
        <taxon>Alphaproteobacteria</taxon>
        <taxon>Hyphomicrobiales</taxon>
        <taxon>Nitrobacteraceae</taxon>
        <taxon>Tardiphaga</taxon>
    </lineage>
</organism>
<sequence length="186" mass="20245">MRFAVRISYFPDFCPELSRSVVSINVTMIKEETYIASQYGVGDGYHGRKTASGERFAGPDGRRVTAIGVKMKRERPSAVRPFMRHVAFASESEASPLAKIGRGIAKPARYIAGRLICAVNVGSALAERGIKGTGCWRVLTIAGAGSPSQALWRSLTGAEAACRYCIARRGIEGVRLESQHAWRRLA</sequence>
<dbReference type="EMBL" id="CP050292">
    <property type="protein sequence ID" value="QND71167.1"/>
    <property type="molecule type" value="Genomic_DNA"/>
</dbReference>
<accession>A0A7G6TWN5</accession>
<gene>
    <name evidence="1" type="ORF">HB776_07890</name>
</gene>
<dbReference type="KEGG" id="trb:HB776_07890"/>
<dbReference type="AlphaFoldDB" id="A0A7G6TWN5"/>
<evidence type="ECO:0000313" key="2">
    <source>
        <dbReference type="Proteomes" id="UP000515291"/>
    </source>
</evidence>
<reference evidence="2" key="1">
    <citation type="journal article" date="2020" name="Mol. Plant Microbe">
        <title>Rhizobial microsymbionts of the narrowly endemic Oxytropis species growing in Kamchatka are characterized by significant genetic diversity and possess a set of genes that are associated with T3SS and T6SS secretion systems and can affect the development of symbiosis.</title>
        <authorList>
            <person name="Safronova V."/>
            <person name="Guro P."/>
            <person name="Sazanova A."/>
            <person name="Kuznetsova I."/>
            <person name="Belimov A."/>
            <person name="Yakubov V."/>
            <person name="Chirak E."/>
            <person name="Afonin A."/>
            <person name="Gogolev Y."/>
            <person name="Andronov E."/>
            <person name="Tikhonovich I."/>
        </authorList>
    </citation>
    <scope>NUCLEOTIDE SEQUENCE [LARGE SCALE GENOMIC DNA]</scope>
    <source>
        <strain evidence="2">581</strain>
    </source>
</reference>
<protein>
    <submittedName>
        <fullName evidence="1">Uncharacterized protein</fullName>
    </submittedName>
</protein>
<dbReference type="RefSeq" id="WP_184516648.1">
    <property type="nucleotide sequence ID" value="NZ_CP050292.1"/>
</dbReference>